<evidence type="ECO:0000313" key="2">
    <source>
        <dbReference type="EMBL" id="CAL1527722.1"/>
    </source>
</evidence>
<dbReference type="Proteomes" id="UP001497497">
    <property type="component" value="Unassembled WGS sequence"/>
</dbReference>
<proteinExistence type="predicted"/>
<name>A0AAV2H210_LYMST</name>
<dbReference type="EMBL" id="CAXITT010000021">
    <property type="protein sequence ID" value="CAL1527722.1"/>
    <property type="molecule type" value="Genomic_DNA"/>
</dbReference>
<dbReference type="Pfam" id="PF04991">
    <property type="entry name" value="LicD"/>
    <property type="match status" value="1"/>
</dbReference>
<dbReference type="PANTHER" id="PTHR43404">
    <property type="entry name" value="LIPOPOLYSACCHARIDE CHOLINEPHOSPHOTRANSFERASE LICD"/>
    <property type="match status" value="1"/>
</dbReference>
<evidence type="ECO:0000313" key="3">
    <source>
        <dbReference type="Proteomes" id="UP001497497"/>
    </source>
</evidence>
<accession>A0AAV2H210</accession>
<keyword evidence="3" id="KW-1185">Reference proteome</keyword>
<comment type="caution">
    <text evidence="2">The sequence shown here is derived from an EMBL/GenBank/DDBJ whole genome shotgun (WGS) entry which is preliminary data.</text>
</comment>
<dbReference type="InterPro" id="IPR052942">
    <property type="entry name" value="LPS_cholinephosphotransferase"/>
</dbReference>
<dbReference type="AlphaFoldDB" id="A0AAV2H210"/>
<feature type="domain" description="LicD/FKTN/FKRP nucleotidyltransferase" evidence="1">
    <location>
        <begin position="13"/>
        <end position="64"/>
    </location>
</feature>
<organism evidence="2 3">
    <name type="scientific">Lymnaea stagnalis</name>
    <name type="common">Great pond snail</name>
    <name type="synonym">Helix stagnalis</name>
    <dbReference type="NCBI Taxonomy" id="6523"/>
    <lineage>
        <taxon>Eukaryota</taxon>
        <taxon>Metazoa</taxon>
        <taxon>Spiralia</taxon>
        <taxon>Lophotrochozoa</taxon>
        <taxon>Mollusca</taxon>
        <taxon>Gastropoda</taxon>
        <taxon>Heterobranchia</taxon>
        <taxon>Euthyneura</taxon>
        <taxon>Panpulmonata</taxon>
        <taxon>Hygrophila</taxon>
        <taxon>Lymnaeoidea</taxon>
        <taxon>Lymnaeidae</taxon>
        <taxon>Lymnaea</taxon>
    </lineage>
</organism>
<gene>
    <name evidence="2" type="ORF">GSLYS_00001892001</name>
</gene>
<sequence>MQLLTLFDTLMTKHNVTYFMYSGTLIGSYRHHGMIPWDDDIDVILSKNLKGRLKQTFSNVSTDYKLYINPTCGGKLFLSRSKLFPRHPWSYPFLDLFFYGENATHIWDTCPHYKKEFCYPKSIVFPLRRRPFENLSLWAPHDTRAVISKTYKPDECVSSGYNHSIEQRIKWIQVQCSRLYSLHPFVTRKNVNGGCNETLVYKGNI</sequence>
<dbReference type="PANTHER" id="PTHR43404:SF1">
    <property type="entry name" value="MNN4P"/>
    <property type="match status" value="1"/>
</dbReference>
<dbReference type="InterPro" id="IPR007074">
    <property type="entry name" value="LicD/FKTN/FKRP_NTP_transf"/>
</dbReference>
<evidence type="ECO:0000259" key="1">
    <source>
        <dbReference type="Pfam" id="PF04991"/>
    </source>
</evidence>
<feature type="non-terminal residue" evidence="2">
    <location>
        <position position="205"/>
    </location>
</feature>
<reference evidence="2 3" key="1">
    <citation type="submission" date="2024-04" db="EMBL/GenBank/DDBJ databases">
        <authorList>
            <consortium name="Genoscope - CEA"/>
            <person name="William W."/>
        </authorList>
    </citation>
    <scope>NUCLEOTIDE SEQUENCE [LARGE SCALE GENOMIC DNA]</scope>
</reference>
<protein>
    <recommendedName>
        <fullName evidence="1">LicD/FKTN/FKRP nucleotidyltransferase domain-containing protein</fullName>
    </recommendedName>
</protein>
<dbReference type="GO" id="GO:0009100">
    <property type="term" value="P:glycoprotein metabolic process"/>
    <property type="evidence" value="ECO:0007669"/>
    <property type="project" value="UniProtKB-ARBA"/>
</dbReference>